<feature type="region of interest" description="Disordered" evidence="1">
    <location>
        <begin position="1"/>
        <end position="67"/>
    </location>
</feature>
<dbReference type="Proteomes" id="UP000324800">
    <property type="component" value="Unassembled WGS sequence"/>
</dbReference>
<sequence>DTPNHFAPQQERRKKTDVAPVTEVKSTKYSKGYKTSAGSKKQNQRSNSEKQIKIVPDTETNQPEQLD</sequence>
<comment type="caution">
    <text evidence="2">The sequence shown here is derived from an EMBL/GenBank/DDBJ whole genome shotgun (WGS) entry which is preliminary data.</text>
</comment>
<accession>A0A5J4V7E0</accession>
<dbReference type="EMBL" id="SNRW01009253">
    <property type="protein sequence ID" value="KAA6378280.1"/>
    <property type="molecule type" value="Genomic_DNA"/>
</dbReference>
<feature type="compositionally biased region" description="Low complexity" evidence="1">
    <location>
        <begin position="27"/>
        <end position="36"/>
    </location>
</feature>
<dbReference type="AlphaFoldDB" id="A0A5J4V7E0"/>
<feature type="non-terminal residue" evidence="2">
    <location>
        <position position="1"/>
    </location>
</feature>
<evidence type="ECO:0000313" key="2">
    <source>
        <dbReference type="EMBL" id="KAA6378280.1"/>
    </source>
</evidence>
<protein>
    <submittedName>
        <fullName evidence="2">Uncharacterized protein</fullName>
    </submittedName>
</protein>
<evidence type="ECO:0000256" key="1">
    <source>
        <dbReference type="SAM" id="MobiDB-lite"/>
    </source>
</evidence>
<evidence type="ECO:0000313" key="3">
    <source>
        <dbReference type="Proteomes" id="UP000324800"/>
    </source>
</evidence>
<proteinExistence type="predicted"/>
<reference evidence="2 3" key="1">
    <citation type="submission" date="2019-03" db="EMBL/GenBank/DDBJ databases">
        <title>Single cell metagenomics reveals metabolic interactions within the superorganism composed of flagellate Streblomastix strix and complex community of Bacteroidetes bacteria on its surface.</title>
        <authorList>
            <person name="Treitli S.C."/>
            <person name="Kolisko M."/>
            <person name="Husnik F."/>
            <person name="Keeling P."/>
            <person name="Hampl V."/>
        </authorList>
    </citation>
    <scope>NUCLEOTIDE SEQUENCE [LARGE SCALE GENOMIC DNA]</scope>
    <source>
        <strain evidence="2">ST1C</strain>
    </source>
</reference>
<gene>
    <name evidence="2" type="ORF">EZS28_026196</name>
</gene>
<name>A0A5J4V7E0_9EUKA</name>
<organism evidence="2 3">
    <name type="scientific">Streblomastix strix</name>
    <dbReference type="NCBI Taxonomy" id="222440"/>
    <lineage>
        <taxon>Eukaryota</taxon>
        <taxon>Metamonada</taxon>
        <taxon>Preaxostyla</taxon>
        <taxon>Oxymonadida</taxon>
        <taxon>Streblomastigidae</taxon>
        <taxon>Streblomastix</taxon>
    </lineage>
</organism>
<feature type="compositionally biased region" description="Polar residues" evidence="1">
    <location>
        <begin position="37"/>
        <end position="46"/>
    </location>
</feature>
<feature type="compositionally biased region" description="Polar residues" evidence="1">
    <location>
        <begin position="58"/>
        <end position="67"/>
    </location>
</feature>